<dbReference type="SUPFAM" id="SSF82199">
    <property type="entry name" value="SET domain"/>
    <property type="match status" value="1"/>
</dbReference>
<evidence type="ECO:0000259" key="1">
    <source>
        <dbReference type="PROSITE" id="PS50280"/>
    </source>
</evidence>
<feature type="domain" description="SET" evidence="1">
    <location>
        <begin position="3"/>
        <end position="140"/>
    </location>
</feature>
<dbReference type="EMBL" id="MU005589">
    <property type="protein sequence ID" value="KAF2681936.1"/>
    <property type="molecule type" value="Genomic_DNA"/>
</dbReference>
<protein>
    <recommendedName>
        <fullName evidence="1">SET domain-containing protein</fullName>
    </recommendedName>
</protein>
<dbReference type="PANTHER" id="PTHR47332">
    <property type="entry name" value="SET DOMAIN-CONTAINING PROTEIN 5"/>
    <property type="match status" value="1"/>
</dbReference>
<name>A0A6G1IUL2_9PLEO</name>
<reference evidence="2" key="1">
    <citation type="journal article" date="2020" name="Stud. Mycol.">
        <title>101 Dothideomycetes genomes: a test case for predicting lifestyles and emergence of pathogens.</title>
        <authorList>
            <person name="Haridas S."/>
            <person name="Albert R."/>
            <person name="Binder M."/>
            <person name="Bloem J."/>
            <person name="Labutti K."/>
            <person name="Salamov A."/>
            <person name="Andreopoulos B."/>
            <person name="Baker S."/>
            <person name="Barry K."/>
            <person name="Bills G."/>
            <person name="Bluhm B."/>
            <person name="Cannon C."/>
            <person name="Castanera R."/>
            <person name="Culley D."/>
            <person name="Daum C."/>
            <person name="Ezra D."/>
            <person name="Gonzalez J."/>
            <person name="Henrissat B."/>
            <person name="Kuo A."/>
            <person name="Liang C."/>
            <person name="Lipzen A."/>
            <person name="Lutzoni F."/>
            <person name="Magnuson J."/>
            <person name="Mondo S."/>
            <person name="Nolan M."/>
            <person name="Ohm R."/>
            <person name="Pangilinan J."/>
            <person name="Park H.-J."/>
            <person name="Ramirez L."/>
            <person name="Alfaro M."/>
            <person name="Sun H."/>
            <person name="Tritt A."/>
            <person name="Yoshinaga Y."/>
            <person name="Zwiers L.-H."/>
            <person name="Turgeon B."/>
            <person name="Goodwin S."/>
            <person name="Spatafora J."/>
            <person name="Crous P."/>
            <person name="Grigoriev I."/>
        </authorList>
    </citation>
    <scope>NUCLEOTIDE SEQUENCE</scope>
    <source>
        <strain evidence="2">CBS 122367</strain>
    </source>
</reference>
<dbReference type="Gene3D" id="2.170.270.10">
    <property type="entry name" value="SET domain"/>
    <property type="match status" value="1"/>
</dbReference>
<evidence type="ECO:0000313" key="3">
    <source>
        <dbReference type="Proteomes" id="UP000799291"/>
    </source>
</evidence>
<dbReference type="PANTHER" id="PTHR47332:SF2">
    <property type="entry name" value="SET-6"/>
    <property type="match status" value="1"/>
</dbReference>
<dbReference type="CDD" id="cd20071">
    <property type="entry name" value="SET_SMYD"/>
    <property type="match status" value="1"/>
</dbReference>
<dbReference type="SMART" id="SM00317">
    <property type="entry name" value="SET"/>
    <property type="match status" value="1"/>
</dbReference>
<dbReference type="PROSITE" id="PS50280">
    <property type="entry name" value="SET"/>
    <property type="match status" value="1"/>
</dbReference>
<dbReference type="InterPro" id="IPR053185">
    <property type="entry name" value="SET_domain_protein"/>
</dbReference>
<sequence length="301" mass="32778">MPALYEVRPAPGEGLGCFSSAPILAGTLILTEKPLFAVREPRTNAAVIAAFSDLTSNEKDLYLTLHALDPTNANGARVIDIFNSNAWQTGSRTSILPLAARFNHSCIPNASFAWNPRLSRITVHTIVAIPANTQIKLSYELPYQTLDSRREKLSAYGFACSCSACGCDSAASDARRARMVVLNARIRVAARKQIWSAEVPKAALELVRLLKEEGLVGEALGLAYHEAAAGWKRIGRLDFAIRYAKRELDICTLCYGADSPFVDSSREFLGILREERLAKIARKVSVVDALDLAVGEIALDS</sequence>
<proteinExistence type="predicted"/>
<dbReference type="Pfam" id="PF00856">
    <property type="entry name" value="SET"/>
    <property type="match status" value="1"/>
</dbReference>
<dbReference type="AlphaFoldDB" id="A0A6G1IUL2"/>
<evidence type="ECO:0000313" key="2">
    <source>
        <dbReference type="EMBL" id="KAF2681936.1"/>
    </source>
</evidence>
<keyword evidence="3" id="KW-1185">Reference proteome</keyword>
<gene>
    <name evidence="2" type="ORF">K458DRAFT_433331</name>
</gene>
<organism evidence="2 3">
    <name type="scientific">Lentithecium fluviatile CBS 122367</name>
    <dbReference type="NCBI Taxonomy" id="1168545"/>
    <lineage>
        <taxon>Eukaryota</taxon>
        <taxon>Fungi</taxon>
        <taxon>Dikarya</taxon>
        <taxon>Ascomycota</taxon>
        <taxon>Pezizomycotina</taxon>
        <taxon>Dothideomycetes</taxon>
        <taxon>Pleosporomycetidae</taxon>
        <taxon>Pleosporales</taxon>
        <taxon>Massarineae</taxon>
        <taxon>Lentitheciaceae</taxon>
        <taxon>Lentithecium</taxon>
    </lineage>
</organism>
<dbReference type="OrthoDB" id="265717at2759"/>
<accession>A0A6G1IUL2</accession>
<dbReference type="InterPro" id="IPR001214">
    <property type="entry name" value="SET_dom"/>
</dbReference>
<dbReference type="Proteomes" id="UP000799291">
    <property type="component" value="Unassembled WGS sequence"/>
</dbReference>
<dbReference type="InterPro" id="IPR046341">
    <property type="entry name" value="SET_dom_sf"/>
</dbReference>